<keyword evidence="2" id="KW-1185">Reference proteome</keyword>
<dbReference type="Proteomes" id="UP000241769">
    <property type="component" value="Unassembled WGS sequence"/>
</dbReference>
<dbReference type="InParanoid" id="A0A2P6MWT6"/>
<accession>A0A2P6MWT6</accession>
<name>A0A2P6MWT6_9EUKA</name>
<proteinExistence type="predicted"/>
<feature type="non-terminal residue" evidence="1">
    <location>
        <position position="1"/>
    </location>
</feature>
<protein>
    <submittedName>
        <fullName evidence="1">Uncharacterized protein</fullName>
    </submittedName>
</protein>
<dbReference type="EMBL" id="MDYQ01000344">
    <property type="protein sequence ID" value="PRP76171.1"/>
    <property type="molecule type" value="Genomic_DNA"/>
</dbReference>
<sequence>YNWNHEIPLSMTIGGPEGHSPIEFGGVKRWRGPPNDPEKSCVIVECRHHMKDSTTHTPRRGGVNETQKRIQLSLETLSDISNRQNEFRALEDEINPCNYWCPSSTPTT</sequence>
<evidence type="ECO:0000313" key="2">
    <source>
        <dbReference type="Proteomes" id="UP000241769"/>
    </source>
</evidence>
<gene>
    <name evidence="1" type="ORF">PROFUN_15332</name>
</gene>
<comment type="caution">
    <text evidence="1">The sequence shown here is derived from an EMBL/GenBank/DDBJ whole genome shotgun (WGS) entry which is preliminary data.</text>
</comment>
<evidence type="ECO:0000313" key="1">
    <source>
        <dbReference type="EMBL" id="PRP76171.1"/>
    </source>
</evidence>
<dbReference type="AlphaFoldDB" id="A0A2P6MWT6"/>
<organism evidence="1 2">
    <name type="scientific">Planoprotostelium fungivorum</name>
    <dbReference type="NCBI Taxonomy" id="1890364"/>
    <lineage>
        <taxon>Eukaryota</taxon>
        <taxon>Amoebozoa</taxon>
        <taxon>Evosea</taxon>
        <taxon>Variosea</taxon>
        <taxon>Cavosteliida</taxon>
        <taxon>Cavosteliaceae</taxon>
        <taxon>Planoprotostelium</taxon>
    </lineage>
</organism>
<reference evidence="1 2" key="1">
    <citation type="journal article" date="2018" name="Genome Biol. Evol.">
        <title>Multiple Roots of Fruiting Body Formation in Amoebozoa.</title>
        <authorList>
            <person name="Hillmann F."/>
            <person name="Forbes G."/>
            <person name="Novohradska S."/>
            <person name="Ferling I."/>
            <person name="Riege K."/>
            <person name="Groth M."/>
            <person name="Westermann M."/>
            <person name="Marz M."/>
            <person name="Spaller T."/>
            <person name="Winckler T."/>
            <person name="Schaap P."/>
            <person name="Glockner G."/>
        </authorList>
    </citation>
    <scope>NUCLEOTIDE SEQUENCE [LARGE SCALE GENOMIC DNA]</scope>
    <source>
        <strain evidence="1 2">Jena</strain>
    </source>
</reference>